<dbReference type="InterPro" id="IPR018305">
    <property type="entry name" value="Ribosomal_m50"/>
</dbReference>
<dbReference type="Proteomes" id="UP000053097">
    <property type="component" value="Unassembled WGS sequence"/>
</dbReference>
<keyword evidence="3 8" id="KW-0689">Ribosomal protein</keyword>
<reference evidence="8 9" key="1">
    <citation type="journal article" date="2014" name="Curr. Biol.">
        <title>The genome of the clonal raider ant Cerapachys biroi.</title>
        <authorList>
            <person name="Oxley P.R."/>
            <person name="Ji L."/>
            <person name="Fetter-Pruneda I."/>
            <person name="McKenzie S.K."/>
            <person name="Li C."/>
            <person name="Hu H."/>
            <person name="Zhang G."/>
            <person name="Kronauer D.J."/>
        </authorList>
    </citation>
    <scope>NUCLEOTIDE SEQUENCE [LARGE SCALE GENOMIC DNA]</scope>
</reference>
<evidence type="ECO:0000313" key="9">
    <source>
        <dbReference type="Proteomes" id="UP000053097"/>
    </source>
</evidence>
<evidence type="ECO:0000256" key="2">
    <source>
        <dbReference type="ARBA" id="ARBA00008860"/>
    </source>
</evidence>
<sequence length="255" mass="28661">MAALIRHGSLASAFRSTPAMLAVGTVSESLSFTPAKRVTRRCAADGAVPRCRRCERAARAPPITRRSFFQATARHDITRHKSKGRSRVEAKARIDSAGISLAARGFLRPQKSYEPPADSSDRIDKIRESQTISVSDDTQLEDAVRFKLFTACEEEFKYSIPNSLLHTIGSIADLKQFYSTPVDSTTPYEAFHRLDLPKNLHIQQEYHRFHPDTDTMFGGVTAFPKSSTIVTGLKYKKKYPGHKQENPWLSEMMKI</sequence>
<keyword evidence="5" id="KW-0687">Ribonucleoprotein</keyword>
<evidence type="ECO:0000313" key="8">
    <source>
        <dbReference type="EMBL" id="EZA58026.1"/>
    </source>
</evidence>
<evidence type="ECO:0000256" key="4">
    <source>
        <dbReference type="ARBA" id="ARBA00023128"/>
    </source>
</evidence>
<comment type="subcellular location">
    <subcellularLocation>
        <location evidence="1">Mitochondrion</location>
    </subcellularLocation>
</comment>
<protein>
    <recommendedName>
        <fullName evidence="6">Large ribosomal subunit protein mL50</fullName>
    </recommendedName>
    <alternativeName>
        <fullName evidence="7">39S ribosomal protein L50, mitochondrial</fullName>
    </alternativeName>
</protein>
<evidence type="ECO:0000256" key="6">
    <source>
        <dbReference type="ARBA" id="ARBA00035183"/>
    </source>
</evidence>
<keyword evidence="4" id="KW-0496">Mitochondrion</keyword>
<evidence type="ECO:0000256" key="1">
    <source>
        <dbReference type="ARBA" id="ARBA00004173"/>
    </source>
</evidence>
<accession>A0A026WQT2</accession>
<organism evidence="8 9">
    <name type="scientific">Ooceraea biroi</name>
    <name type="common">Clonal raider ant</name>
    <name type="synonym">Cerapachys biroi</name>
    <dbReference type="NCBI Taxonomy" id="2015173"/>
    <lineage>
        <taxon>Eukaryota</taxon>
        <taxon>Metazoa</taxon>
        <taxon>Ecdysozoa</taxon>
        <taxon>Arthropoda</taxon>
        <taxon>Hexapoda</taxon>
        <taxon>Insecta</taxon>
        <taxon>Pterygota</taxon>
        <taxon>Neoptera</taxon>
        <taxon>Endopterygota</taxon>
        <taxon>Hymenoptera</taxon>
        <taxon>Apocrita</taxon>
        <taxon>Aculeata</taxon>
        <taxon>Formicoidea</taxon>
        <taxon>Formicidae</taxon>
        <taxon>Dorylinae</taxon>
        <taxon>Ooceraea</taxon>
    </lineage>
</organism>
<evidence type="ECO:0000256" key="7">
    <source>
        <dbReference type="ARBA" id="ARBA00035398"/>
    </source>
</evidence>
<dbReference type="EMBL" id="KK107135">
    <property type="protein sequence ID" value="EZA58026.1"/>
    <property type="molecule type" value="Genomic_DNA"/>
</dbReference>
<evidence type="ECO:0000256" key="5">
    <source>
        <dbReference type="ARBA" id="ARBA00023274"/>
    </source>
</evidence>
<evidence type="ECO:0000256" key="3">
    <source>
        <dbReference type="ARBA" id="ARBA00022980"/>
    </source>
</evidence>
<gene>
    <name evidence="8" type="ORF">X777_01407</name>
</gene>
<dbReference type="PANTHER" id="PTHR31542">
    <property type="entry name" value="39A RIBOSOMAL PROTEIN L50, MITOCHONDRIAL"/>
    <property type="match status" value="1"/>
</dbReference>
<dbReference type="GO" id="GO:0005762">
    <property type="term" value="C:mitochondrial large ribosomal subunit"/>
    <property type="evidence" value="ECO:0007669"/>
    <property type="project" value="TreeGrafter"/>
</dbReference>
<keyword evidence="9" id="KW-1185">Reference proteome</keyword>
<proteinExistence type="inferred from homology"/>
<comment type="similarity">
    <text evidence="2">Belongs to the mitochondrion-specific ribosomal protein mL50 family.</text>
</comment>
<dbReference type="OMA" id="DAICESQ"/>
<dbReference type="PANTHER" id="PTHR31542:SF1">
    <property type="entry name" value="LARGE RIBOSOMAL SUBUNIT PROTEIN ML50"/>
    <property type="match status" value="1"/>
</dbReference>
<dbReference type="AlphaFoldDB" id="A0A026WQT2"/>
<dbReference type="OrthoDB" id="9939609at2759"/>
<name>A0A026WQT2_OOCBI</name>